<protein>
    <submittedName>
        <fullName evidence="1">Uncharacterized protein</fullName>
    </submittedName>
</protein>
<organism evidence="1">
    <name type="scientific">Arundo donax</name>
    <name type="common">Giant reed</name>
    <name type="synonym">Donax arundinaceus</name>
    <dbReference type="NCBI Taxonomy" id="35708"/>
    <lineage>
        <taxon>Eukaryota</taxon>
        <taxon>Viridiplantae</taxon>
        <taxon>Streptophyta</taxon>
        <taxon>Embryophyta</taxon>
        <taxon>Tracheophyta</taxon>
        <taxon>Spermatophyta</taxon>
        <taxon>Magnoliopsida</taxon>
        <taxon>Liliopsida</taxon>
        <taxon>Poales</taxon>
        <taxon>Poaceae</taxon>
        <taxon>PACMAD clade</taxon>
        <taxon>Arundinoideae</taxon>
        <taxon>Arundineae</taxon>
        <taxon>Arundo</taxon>
    </lineage>
</organism>
<reference evidence="1" key="2">
    <citation type="journal article" date="2015" name="Data Brief">
        <title>Shoot transcriptome of the giant reed, Arundo donax.</title>
        <authorList>
            <person name="Barrero R.A."/>
            <person name="Guerrero F.D."/>
            <person name="Moolhuijzen P."/>
            <person name="Goolsby J.A."/>
            <person name="Tidwell J."/>
            <person name="Bellgard S.E."/>
            <person name="Bellgard M.I."/>
        </authorList>
    </citation>
    <scope>NUCLEOTIDE SEQUENCE</scope>
    <source>
        <tissue evidence="1">Shoot tissue taken approximately 20 cm above the soil surface</tissue>
    </source>
</reference>
<name>A0A0A9AU11_ARUDO</name>
<accession>A0A0A9AU11</accession>
<evidence type="ECO:0000313" key="1">
    <source>
        <dbReference type="EMBL" id="JAD55219.1"/>
    </source>
</evidence>
<sequence>MSDRRCCRCTLPMAANGATAGDGRR</sequence>
<dbReference type="AlphaFoldDB" id="A0A0A9AU11"/>
<proteinExistence type="predicted"/>
<reference evidence="1" key="1">
    <citation type="submission" date="2014-09" db="EMBL/GenBank/DDBJ databases">
        <authorList>
            <person name="Magalhaes I.L.F."/>
            <person name="Oliveira U."/>
            <person name="Santos F.R."/>
            <person name="Vidigal T.H.D.A."/>
            <person name="Brescovit A.D."/>
            <person name="Santos A.J."/>
        </authorList>
    </citation>
    <scope>NUCLEOTIDE SEQUENCE</scope>
    <source>
        <tissue evidence="1">Shoot tissue taken approximately 20 cm above the soil surface</tissue>
    </source>
</reference>
<dbReference type="EMBL" id="GBRH01242676">
    <property type="protein sequence ID" value="JAD55219.1"/>
    <property type="molecule type" value="Transcribed_RNA"/>
</dbReference>